<dbReference type="Proteomes" id="UP000532746">
    <property type="component" value="Unassembled WGS sequence"/>
</dbReference>
<reference evidence="1 2" key="1">
    <citation type="submission" date="2020-08" db="EMBL/GenBank/DDBJ databases">
        <title>Genomic Encyclopedia of Type Strains, Phase IV (KMG-IV): sequencing the most valuable type-strain genomes for metagenomic binning, comparative biology and taxonomic classification.</title>
        <authorList>
            <person name="Goeker M."/>
        </authorList>
    </citation>
    <scope>NUCLEOTIDE SEQUENCE [LARGE SCALE GENOMIC DNA]</scope>
    <source>
        <strain evidence="1 2">DSM 26718</strain>
    </source>
</reference>
<protein>
    <submittedName>
        <fullName evidence="1">Uncharacterized protein</fullName>
    </submittedName>
</protein>
<organism evidence="1 2">
    <name type="scientific">Hymenobacter luteus</name>
    <dbReference type="NCBI Taxonomy" id="1411122"/>
    <lineage>
        <taxon>Bacteria</taxon>
        <taxon>Pseudomonadati</taxon>
        <taxon>Bacteroidota</taxon>
        <taxon>Cytophagia</taxon>
        <taxon>Cytophagales</taxon>
        <taxon>Hymenobacteraceae</taxon>
        <taxon>Hymenobacter</taxon>
    </lineage>
</organism>
<dbReference type="EMBL" id="JACHGG010000021">
    <property type="protein sequence ID" value="MBB6061566.1"/>
    <property type="molecule type" value="Genomic_DNA"/>
</dbReference>
<dbReference type="AlphaFoldDB" id="A0A7W9WEK1"/>
<dbReference type="RefSeq" id="WP_183405625.1">
    <property type="nucleotide sequence ID" value="NZ_JACHGG010000021.1"/>
</dbReference>
<proteinExistence type="predicted"/>
<name>A0A7W9WEK1_9BACT</name>
<evidence type="ECO:0000313" key="1">
    <source>
        <dbReference type="EMBL" id="MBB6061566.1"/>
    </source>
</evidence>
<comment type="caution">
    <text evidence="1">The sequence shown here is derived from an EMBL/GenBank/DDBJ whole genome shotgun (WGS) entry which is preliminary data.</text>
</comment>
<keyword evidence="2" id="KW-1185">Reference proteome</keyword>
<accession>A0A7W9WEK1</accession>
<sequence length="235" mass="26730">MQKHPTFIVQPLDETEGNNTTEVVQGTLGTQGVKDTINQIHIGYVQLTKQLDDLFGDGAGNSGGSELKFVRPKGFLSIDASGQVDLNKEPPAIVGVDLSRATIRDKNRTYQYITFDSNWERTEKTQYFVVYEYDNATERTKTTKSTFEVATGVTLPGKNGGPSGTVSSKTTRELTEEIKYKTKNEIMWQQDFSRSTFFYLNSIDQYGGWRDGFPFWKARDYLCFTIPRRELIIER</sequence>
<evidence type="ECO:0000313" key="2">
    <source>
        <dbReference type="Proteomes" id="UP000532746"/>
    </source>
</evidence>
<gene>
    <name evidence="1" type="ORF">HNQ93_004447</name>
</gene>